<feature type="coiled-coil region" evidence="1">
    <location>
        <begin position="310"/>
        <end position="355"/>
    </location>
</feature>
<feature type="compositionally biased region" description="Acidic residues" evidence="2">
    <location>
        <begin position="169"/>
        <end position="178"/>
    </location>
</feature>
<sequence length="396" mass="44812">MMKNTKKKVMALATAGLIVFSATTAFANEGSDDLGLEVITETNTNDDTNLENTTTEENEVVTEEPAVLPGSIFYFVKTAFEKIRLALTFEDAKEAKLLATYAKERLEEAEALFKDGQEDKALQTIYDALTNLENAESMVDEEKTEEEAADTAEPVTEENQETKESTTEEKDDENEEANSTESEKSSEEEKLDDVEKLISQNIIALTTALEKVKNPAAKVALQRNIEKSYAKLARKMEKLAEKKKEREAEKDFVPVEVKAENNAKVETQENAKAEIKVKAEAKAKPVAEAKTKSEVKTKKETSVVVEAPKVQTWKNKQAEARQEIKDMKNEHKSNVQQIKNEIKEVKKDVKQNVNIRNKVEKIESKLEKHIPVKMEKKDFDNKGSYHQENQWNHQGR</sequence>
<proteinExistence type="predicted"/>
<name>A0A3S0IGW6_9BACI</name>
<feature type="chain" id="PRO_5018701478" description="DUF5667 domain-containing protein" evidence="3">
    <location>
        <begin position="28"/>
        <end position="396"/>
    </location>
</feature>
<feature type="signal peptide" evidence="3">
    <location>
        <begin position="1"/>
        <end position="27"/>
    </location>
</feature>
<evidence type="ECO:0000256" key="1">
    <source>
        <dbReference type="SAM" id="Coils"/>
    </source>
</evidence>
<evidence type="ECO:0000313" key="5">
    <source>
        <dbReference type="EMBL" id="RTR32317.1"/>
    </source>
</evidence>
<dbReference type="InterPro" id="IPR043725">
    <property type="entry name" value="DUF5667"/>
</dbReference>
<feature type="region of interest" description="Disordered" evidence="2">
    <location>
        <begin position="373"/>
        <end position="396"/>
    </location>
</feature>
<feature type="compositionally biased region" description="Polar residues" evidence="2">
    <location>
        <begin position="386"/>
        <end position="396"/>
    </location>
</feature>
<dbReference type="AlphaFoldDB" id="A0A3S0IGW6"/>
<protein>
    <recommendedName>
        <fullName evidence="4">DUF5667 domain-containing protein</fullName>
    </recommendedName>
</protein>
<dbReference type="EMBL" id="RXNT01000006">
    <property type="protein sequence ID" value="RTR32317.1"/>
    <property type="molecule type" value="Genomic_DNA"/>
</dbReference>
<feature type="region of interest" description="Disordered" evidence="2">
    <location>
        <begin position="278"/>
        <end position="303"/>
    </location>
</feature>
<reference evidence="5 6" key="1">
    <citation type="submission" date="2018-12" db="EMBL/GenBank/DDBJ databases">
        <title>Bacillus yapensis draft genome sequence.</title>
        <authorList>
            <person name="Yu L."/>
            <person name="Xu X."/>
            <person name="Tang X."/>
        </authorList>
    </citation>
    <scope>NUCLEOTIDE SEQUENCE [LARGE SCALE GENOMIC DNA]</scope>
    <source>
        <strain evidence="5 6">XXST-01</strain>
    </source>
</reference>
<comment type="caution">
    <text evidence="5">The sequence shown here is derived from an EMBL/GenBank/DDBJ whole genome shotgun (WGS) entry which is preliminary data.</text>
</comment>
<feature type="coiled-coil region" evidence="1">
    <location>
        <begin position="222"/>
        <end position="249"/>
    </location>
</feature>
<dbReference type="OrthoDB" id="2456753at2"/>
<evidence type="ECO:0000259" key="4">
    <source>
        <dbReference type="Pfam" id="PF18915"/>
    </source>
</evidence>
<accession>A0A3S0IGW6</accession>
<feature type="compositionally biased region" description="Basic and acidic residues" evidence="2">
    <location>
        <begin position="373"/>
        <end position="385"/>
    </location>
</feature>
<gene>
    <name evidence="5" type="ORF">EKG37_09125</name>
</gene>
<keyword evidence="3" id="KW-0732">Signal</keyword>
<feature type="region of interest" description="Disordered" evidence="2">
    <location>
        <begin position="137"/>
        <end position="193"/>
    </location>
</feature>
<feature type="compositionally biased region" description="Basic and acidic residues" evidence="2">
    <location>
        <begin position="181"/>
        <end position="193"/>
    </location>
</feature>
<keyword evidence="6" id="KW-1185">Reference proteome</keyword>
<evidence type="ECO:0000313" key="6">
    <source>
        <dbReference type="Proteomes" id="UP000271374"/>
    </source>
</evidence>
<keyword evidence="1" id="KW-0175">Coiled coil</keyword>
<evidence type="ECO:0000256" key="3">
    <source>
        <dbReference type="SAM" id="SignalP"/>
    </source>
</evidence>
<dbReference type="Proteomes" id="UP000271374">
    <property type="component" value="Unassembled WGS sequence"/>
</dbReference>
<organism evidence="5 6">
    <name type="scientific">Bacillus yapensis</name>
    <dbReference type="NCBI Taxonomy" id="2492960"/>
    <lineage>
        <taxon>Bacteria</taxon>
        <taxon>Bacillati</taxon>
        <taxon>Bacillota</taxon>
        <taxon>Bacilli</taxon>
        <taxon>Bacillales</taxon>
        <taxon>Bacillaceae</taxon>
        <taxon>Bacillus</taxon>
    </lineage>
</organism>
<evidence type="ECO:0000256" key="2">
    <source>
        <dbReference type="SAM" id="MobiDB-lite"/>
    </source>
</evidence>
<feature type="compositionally biased region" description="Acidic residues" evidence="2">
    <location>
        <begin position="138"/>
        <end position="159"/>
    </location>
</feature>
<feature type="domain" description="DUF5667" evidence="4">
    <location>
        <begin position="67"/>
        <end position="163"/>
    </location>
</feature>
<feature type="compositionally biased region" description="Basic and acidic residues" evidence="2">
    <location>
        <begin position="278"/>
        <end position="301"/>
    </location>
</feature>
<dbReference type="RefSeq" id="WP_126408388.1">
    <property type="nucleotide sequence ID" value="NZ_RXNT01000006.1"/>
</dbReference>
<dbReference type="Pfam" id="PF18915">
    <property type="entry name" value="DUF5667"/>
    <property type="match status" value="1"/>
</dbReference>